<comment type="caution">
    <text evidence="1">The sequence shown here is derived from an EMBL/GenBank/DDBJ whole genome shotgun (WGS) entry which is preliminary data.</text>
</comment>
<dbReference type="Proteomes" id="UP000683417">
    <property type="component" value="Unassembled WGS sequence"/>
</dbReference>
<accession>A0A9W4D3V4</accession>
<dbReference type="EMBL" id="CAJHIT010000008">
    <property type="protein sequence ID" value="CAD6503838.1"/>
    <property type="molecule type" value="Genomic_DNA"/>
</dbReference>
<sequence length="44" mass="4914">MGAILPLCNKRSLFGTQCRPVGIPIVDRTTERVKRILAEPHPKT</sequence>
<organism evidence="1 2">
    <name type="scientific">Blumeria graminis f. sp. triticale</name>
    <dbReference type="NCBI Taxonomy" id="1689686"/>
    <lineage>
        <taxon>Eukaryota</taxon>
        <taxon>Fungi</taxon>
        <taxon>Dikarya</taxon>
        <taxon>Ascomycota</taxon>
        <taxon>Pezizomycotina</taxon>
        <taxon>Leotiomycetes</taxon>
        <taxon>Erysiphales</taxon>
        <taxon>Erysiphaceae</taxon>
        <taxon>Blumeria</taxon>
    </lineage>
</organism>
<gene>
    <name evidence="1" type="ORF">BGTH12_LOCUS5196</name>
</gene>
<protein>
    <submittedName>
        <fullName evidence="1">BgTH12-05583</fullName>
    </submittedName>
</protein>
<evidence type="ECO:0000313" key="1">
    <source>
        <dbReference type="EMBL" id="CAD6503838.1"/>
    </source>
</evidence>
<name>A0A9W4D3V4_BLUGR</name>
<reference evidence="1" key="1">
    <citation type="submission" date="2020-10" db="EMBL/GenBank/DDBJ databases">
        <authorList>
            <person name="Muller C M."/>
        </authorList>
    </citation>
    <scope>NUCLEOTIDE SEQUENCE</scope>
    <source>
        <strain evidence="1">THUN-12</strain>
    </source>
</reference>
<evidence type="ECO:0000313" key="2">
    <source>
        <dbReference type="Proteomes" id="UP000683417"/>
    </source>
</evidence>
<proteinExistence type="predicted"/>
<dbReference type="AlphaFoldDB" id="A0A9W4D3V4"/>